<dbReference type="AlphaFoldDB" id="A0A6T0QP52"/>
<reference evidence="2" key="1">
    <citation type="submission" date="2021-01" db="EMBL/GenBank/DDBJ databases">
        <authorList>
            <person name="Corre E."/>
            <person name="Pelletier E."/>
            <person name="Niang G."/>
            <person name="Scheremetjew M."/>
            <person name="Finn R."/>
            <person name="Kale V."/>
            <person name="Holt S."/>
            <person name="Cochrane G."/>
            <person name="Meng A."/>
            <person name="Brown T."/>
            <person name="Cohen L."/>
        </authorList>
    </citation>
    <scope>NUCLEOTIDE SEQUENCE</scope>
    <source>
        <strain evidence="2">CCMP3105</strain>
    </source>
</reference>
<accession>A0A6T0QP52</accession>
<dbReference type="EMBL" id="HBNR01001122">
    <property type="protein sequence ID" value="CAE4561188.1"/>
    <property type="molecule type" value="Transcribed_RNA"/>
</dbReference>
<sequence length="127" mass="14620">MPSRNLMDPAGYIEVGKNSRMDHTHRTMVSGGTRHQRNTAAQFFVEEGHRVTVVETARNLDQYLAHTNTVIRHVDRNFEKDPIIRKIKLEEKIGQQDGFVDFGEPERSAKEQGRMAYARARNLTGKR</sequence>
<organism evidence="2">
    <name type="scientific">Alexandrium monilatum</name>
    <dbReference type="NCBI Taxonomy" id="311494"/>
    <lineage>
        <taxon>Eukaryota</taxon>
        <taxon>Sar</taxon>
        <taxon>Alveolata</taxon>
        <taxon>Dinophyceae</taxon>
        <taxon>Gonyaulacales</taxon>
        <taxon>Pyrocystaceae</taxon>
        <taxon>Alexandrium</taxon>
    </lineage>
</organism>
<evidence type="ECO:0000313" key="1">
    <source>
        <dbReference type="EMBL" id="CAE4561187.1"/>
    </source>
</evidence>
<proteinExistence type="predicted"/>
<name>A0A6T0QP52_9DINO</name>
<dbReference type="EMBL" id="HBNR01001121">
    <property type="protein sequence ID" value="CAE4561187.1"/>
    <property type="molecule type" value="Transcribed_RNA"/>
</dbReference>
<gene>
    <name evidence="1" type="ORF">AMON00008_LOCUS806</name>
    <name evidence="2" type="ORF">AMON00008_LOCUS807</name>
</gene>
<protein>
    <submittedName>
        <fullName evidence="2">Uncharacterized protein</fullName>
    </submittedName>
</protein>
<evidence type="ECO:0000313" key="2">
    <source>
        <dbReference type="EMBL" id="CAE4561188.1"/>
    </source>
</evidence>